<evidence type="ECO:0000313" key="8">
    <source>
        <dbReference type="EMBL" id="CAB4191996.1"/>
    </source>
</evidence>
<reference evidence="8" key="1">
    <citation type="submission" date="2020-05" db="EMBL/GenBank/DDBJ databases">
        <authorList>
            <person name="Chiriac C."/>
            <person name="Salcher M."/>
            <person name="Ghai R."/>
            <person name="Kavagutti S V."/>
        </authorList>
    </citation>
    <scope>NUCLEOTIDE SEQUENCE</scope>
</reference>
<dbReference type="EMBL" id="LR796461">
    <property type="protein sequence ID" value="CAB4146145.1"/>
    <property type="molecule type" value="Genomic_DNA"/>
</dbReference>
<evidence type="ECO:0000313" key="11">
    <source>
        <dbReference type="EMBL" id="CAB5230630.1"/>
    </source>
</evidence>
<dbReference type="EMBL" id="LR796709">
    <property type="protein sequence ID" value="CAB4161575.1"/>
    <property type="molecule type" value="Genomic_DNA"/>
</dbReference>
<sequence>MTLNYDITKIAMYKDNYDEAYQEYTQFGSTYRDVKPFLKGLIFSGGMVALSSITFKNVGEWYARLKLCEEMYKTYLISKYDEDQKEYVDVPLEAKELAKYIGLSTNHSTATRSQWTKNVKRNQSVDLTTTQMIARLKKLEEKFEREVFQ</sequence>
<dbReference type="EMBL" id="LR797434">
    <property type="protein sequence ID" value="CAB4216246.1"/>
    <property type="molecule type" value="Genomic_DNA"/>
</dbReference>
<dbReference type="EMBL" id="LR796305">
    <property type="protein sequence ID" value="CAB4135698.1"/>
    <property type="molecule type" value="Genomic_DNA"/>
</dbReference>
<dbReference type="EMBL" id="LR796548">
    <property type="protein sequence ID" value="CAB4150718.1"/>
    <property type="molecule type" value="Genomic_DNA"/>
</dbReference>
<evidence type="ECO:0000313" key="2">
    <source>
        <dbReference type="EMBL" id="CAB4146145.1"/>
    </source>
</evidence>
<organism evidence="8">
    <name type="scientific">uncultured Caudovirales phage</name>
    <dbReference type="NCBI Taxonomy" id="2100421"/>
    <lineage>
        <taxon>Viruses</taxon>
        <taxon>Duplodnaviria</taxon>
        <taxon>Heunggongvirae</taxon>
        <taxon>Uroviricota</taxon>
        <taxon>Caudoviricetes</taxon>
        <taxon>Peduoviridae</taxon>
        <taxon>Maltschvirus</taxon>
        <taxon>Maltschvirus maltsch</taxon>
    </lineage>
</organism>
<evidence type="ECO:0000313" key="10">
    <source>
        <dbReference type="EMBL" id="CAB4219934.1"/>
    </source>
</evidence>
<evidence type="ECO:0000313" key="9">
    <source>
        <dbReference type="EMBL" id="CAB4216246.1"/>
    </source>
</evidence>
<dbReference type="EMBL" id="LR796917">
    <property type="protein sequence ID" value="CAB4174516.1"/>
    <property type="molecule type" value="Genomic_DNA"/>
</dbReference>
<name>A0A6J5RBV2_9CAUD</name>
<evidence type="ECO:0000313" key="6">
    <source>
        <dbReference type="EMBL" id="CAB4179506.1"/>
    </source>
</evidence>
<evidence type="ECO:0000313" key="1">
    <source>
        <dbReference type="EMBL" id="CAB4135698.1"/>
    </source>
</evidence>
<protein>
    <submittedName>
        <fullName evidence="8">Uncharacterized protein</fullName>
    </submittedName>
</protein>
<evidence type="ECO:0000313" key="7">
    <source>
        <dbReference type="EMBL" id="CAB4188253.1"/>
    </source>
</evidence>
<dbReference type="EMBL" id="LR796980">
    <property type="protein sequence ID" value="CAB4179506.1"/>
    <property type="molecule type" value="Genomic_DNA"/>
</dbReference>
<dbReference type="EMBL" id="LR797492">
    <property type="protein sequence ID" value="CAB4219934.1"/>
    <property type="molecule type" value="Genomic_DNA"/>
</dbReference>
<dbReference type="EMBL" id="LR798423">
    <property type="protein sequence ID" value="CAB5230630.1"/>
    <property type="molecule type" value="Genomic_DNA"/>
</dbReference>
<gene>
    <name evidence="6" type="ORF">UFOVP1031_125</name>
    <name evidence="7" type="ORF">UFOVP1172_10</name>
    <name evidence="8" type="ORF">UFOVP1240_72</name>
    <name evidence="9" type="ORF">UFOVP1486_129</name>
    <name evidence="11" type="ORF">UFOVP1578_40</name>
    <name evidence="10" type="ORF">UFOVP1630_32</name>
    <name evidence="1" type="ORF">UFOVP288_89</name>
    <name evidence="2" type="ORF">UFOVP483_107</name>
    <name evidence="3" type="ORF">UFOVP573_26</name>
    <name evidence="4" type="ORF">UFOVP769_89</name>
    <name evidence="5" type="ORF">UFOVP962_57</name>
</gene>
<dbReference type="EMBL" id="LR797130">
    <property type="protein sequence ID" value="CAB4188253.1"/>
    <property type="molecule type" value="Genomic_DNA"/>
</dbReference>
<evidence type="ECO:0000313" key="5">
    <source>
        <dbReference type="EMBL" id="CAB4174516.1"/>
    </source>
</evidence>
<proteinExistence type="predicted"/>
<accession>A0A6J5RBV2</accession>
<evidence type="ECO:0000313" key="4">
    <source>
        <dbReference type="EMBL" id="CAB4161575.1"/>
    </source>
</evidence>
<evidence type="ECO:0000313" key="3">
    <source>
        <dbReference type="EMBL" id="CAB4150718.1"/>
    </source>
</evidence>
<dbReference type="EMBL" id="LR797180">
    <property type="protein sequence ID" value="CAB4191996.1"/>
    <property type="molecule type" value="Genomic_DNA"/>
</dbReference>